<keyword evidence="1" id="KW-0862">Zinc</keyword>
<evidence type="ECO:0000313" key="3">
    <source>
        <dbReference type="EMBL" id="KAK4523415.1"/>
    </source>
</evidence>
<dbReference type="Gene3D" id="3.30.40.10">
    <property type="entry name" value="Zinc/RING finger domain, C3HC4 (zinc finger)"/>
    <property type="match status" value="1"/>
</dbReference>
<dbReference type="Proteomes" id="UP001300502">
    <property type="component" value="Unassembled WGS sequence"/>
</dbReference>
<keyword evidence="1" id="KW-0863">Zinc-finger</keyword>
<protein>
    <recommendedName>
        <fullName evidence="2">RING-type domain-containing protein</fullName>
    </recommendedName>
</protein>
<comment type="caution">
    <text evidence="3">The sequence shown here is derived from an EMBL/GenBank/DDBJ whole genome shotgun (WGS) entry which is preliminary data.</text>
</comment>
<dbReference type="InterPro" id="IPR001841">
    <property type="entry name" value="Znf_RING"/>
</dbReference>
<keyword evidence="1" id="KW-0479">Metal-binding</keyword>
<evidence type="ECO:0000259" key="2">
    <source>
        <dbReference type="PROSITE" id="PS50089"/>
    </source>
</evidence>
<dbReference type="AlphaFoldDB" id="A0AAV9I811"/>
<keyword evidence="4" id="KW-1185">Reference proteome</keyword>
<dbReference type="Pfam" id="PF13920">
    <property type="entry name" value="zf-C3HC4_3"/>
    <property type="match status" value="1"/>
</dbReference>
<dbReference type="InterPro" id="IPR013083">
    <property type="entry name" value="Znf_RING/FYVE/PHD"/>
</dbReference>
<evidence type="ECO:0000313" key="4">
    <source>
        <dbReference type="Proteomes" id="UP001300502"/>
    </source>
</evidence>
<dbReference type="PROSITE" id="PS50089">
    <property type="entry name" value="ZF_RING_2"/>
    <property type="match status" value="1"/>
</dbReference>
<reference evidence="3 4" key="1">
    <citation type="submission" date="2022-07" db="EMBL/GenBank/DDBJ databases">
        <title>Genome-wide signatures of adaptation to extreme environments.</title>
        <authorList>
            <person name="Cho C.H."/>
            <person name="Yoon H.S."/>
        </authorList>
    </citation>
    <scope>NUCLEOTIDE SEQUENCE [LARGE SCALE GENOMIC DNA]</scope>
    <source>
        <strain evidence="3 4">108.79 E11</strain>
    </source>
</reference>
<feature type="domain" description="RING-type" evidence="2">
    <location>
        <begin position="11"/>
        <end position="49"/>
    </location>
</feature>
<gene>
    <name evidence="3" type="ORF">GAYE_PCTG52G1310</name>
</gene>
<evidence type="ECO:0000256" key="1">
    <source>
        <dbReference type="PROSITE-ProRule" id="PRU00175"/>
    </source>
</evidence>
<name>A0AAV9I811_9RHOD</name>
<dbReference type="EMBL" id="JANCYU010000014">
    <property type="protein sequence ID" value="KAK4523415.1"/>
    <property type="molecule type" value="Genomic_DNA"/>
</dbReference>
<dbReference type="GO" id="GO:0008270">
    <property type="term" value="F:zinc ion binding"/>
    <property type="evidence" value="ECO:0007669"/>
    <property type="project" value="UniProtKB-KW"/>
</dbReference>
<proteinExistence type="predicted"/>
<organism evidence="3 4">
    <name type="scientific">Galdieria yellowstonensis</name>
    <dbReference type="NCBI Taxonomy" id="3028027"/>
    <lineage>
        <taxon>Eukaryota</taxon>
        <taxon>Rhodophyta</taxon>
        <taxon>Bangiophyceae</taxon>
        <taxon>Galdieriales</taxon>
        <taxon>Galdieriaceae</taxon>
        <taxon>Galdieria</taxon>
    </lineage>
</organism>
<accession>A0AAV9I811</accession>
<sequence>MESLVCYSRTCCICFEEITKVVELFPCHHSNICASCTCQLEKNICPTCRQEVDLVGVNFDLRGTNCEGSDSLSHPTTFIPLTFIQEYRRQTIRRLVASTFQVYFVGSSGIPLSNVASQIFETFAVELDPKLDLKERKHHFEVQRRRTFEDDSTQQSRNNNEANSLEYLLEAFFDMNECTWEYSANAFVKGSLIRFKCFAFWEFLRILRSTEVSDGILPDLIVTCVDLCNEKCFQETIEMQEIMTEIYERHKRKLYNVWLHIRGPQYKKKQTEKRLERVFESMPQVVWPCITLVVPKSLSTRDSTNLVDIIVRRCIKSRQRLFSDEISGT</sequence>